<dbReference type="AlphaFoldDB" id="A0A0L6VU62"/>
<proteinExistence type="predicted"/>
<keyword evidence="3" id="KW-1185">Reference proteome</keyword>
<keyword evidence="1" id="KW-0812">Transmembrane</keyword>
<protein>
    <submittedName>
        <fullName evidence="2">Uncharacterized protein</fullName>
    </submittedName>
</protein>
<gene>
    <name evidence="2" type="ORF">VP01_1053g1</name>
</gene>
<evidence type="ECO:0000256" key="1">
    <source>
        <dbReference type="SAM" id="Phobius"/>
    </source>
</evidence>
<comment type="caution">
    <text evidence="2">The sequence shown here is derived from an EMBL/GenBank/DDBJ whole genome shotgun (WGS) entry which is preliminary data.</text>
</comment>
<evidence type="ECO:0000313" key="3">
    <source>
        <dbReference type="Proteomes" id="UP000037035"/>
    </source>
</evidence>
<organism evidence="2 3">
    <name type="scientific">Puccinia sorghi</name>
    <dbReference type="NCBI Taxonomy" id="27349"/>
    <lineage>
        <taxon>Eukaryota</taxon>
        <taxon>Fungi</taxon>
        <taxon>Dikarya</taxon>
        <taxon>Basidiomycota</taxon>
        <taxon>Pucciniomycotina</taxon>
        <taxon>Pucciniomycetes</taxon>
        <taxon>Pucciniales</taxon>
        <taxon>Pucciniaceae</taxon>
        <taxon>Puccinia</taxon>
    </lineage>
</organism>
<sequence>MQFFSFNRPTTQHPLRISAMLPQKQIQELSLTQYSTFSILRDKRKNGQQSRRNPNIRQKSFPTLWTPLYQPFSHPSRNFTFAQLFSHDNRNCENSQLNIFTHHYFCSQTFLCTFPSFWKIPYCSPLPISNFLCAKRPACHTIKDPLSELFISIMFPVLVIAMRLTEMSSPIRMLQCHIPPCDILVLVRIWEYLTCRVAWVYLLVAVGSHGQGSWVWGRGGVIQGSVQGSRVNGGDLLLGWPQSIGWQEWAGQLVGGSRWKVAMGIRWDGGGEEAMSVEMGIRFACGWQVELMRKKTPSSCAVGNQTPPSAGMIVLTFEYLGLIPTLFRKIELLVQCYFNGYLSVIFWLVEFLVCIVQTSFSRRKGMLTVSGSKFQLILQKCFKWNFLLG</sequence>
<keyword evidence="1" id="KW-0472">Membrane</keyword>
<keyword evidence="1" id="KW-1133">Transmembrane helix</keyword>
<dbReference type="EMBL" id="LAVV01000599">
    <property type="protein sequence ID" value="KNZ64216.1"/>
    <property type="molecule type" value="Genomic_DNA"/>
</dbReference>
<dbReference type="Proteomes" id="UP000037035">
    <property type="component" value="Unassembled WGS sequence"/>
</dbReference>
<dbReference type="VEuPathDB" id="FungiDB:VP01_1053g1"/>
<evidence type="ECO:0000313" key="2">
    <source>
        <dbReference type="EMBL" id="KNZ64216.1"/>
    </source>
</evidence>
<feature type="transmembrane region" description="Helical" evidence="1">
    <location>
        <begin position="337"/>
        <end position="356"/>
    </location>
</feature>
<name>A0A0L6VU62_9BASI</name>
<accession>A0A0L6VU62</accession>
<reference evidence="2 3" key="1">
    <citation type="submission" date="2015-08" db="EMBL/GenBank/DDBJ databases">
        <title>Next Generation Sequencing and Analysis of the Genome of Puccinia sorghi L Schw, the Causal Agent of Maize Common Rust.</title>
        <authorList>
            <person name="Rochi L."/>
            <person name="Burguener G."/>
            <person name="Darino M."/>
            <person name="Turjanski A."/>
            <person name="Kreff E."/>
            <person name="Dieguez M.J."/>
            <person name="Sacco F."/>
        </authorList>
    </citation>
    <scope>NUCLEOTIDE SEQUENCE [LARGE SCALE GENOMIC DNA]</scope>
    <source>
        <strain evidence="2 3">RO10H11247</strain>
    </source>
</reference>